<dbReference type="AlphaFoldDB" id="A0A0B7N4Q6"/>
<evidence type="ECO:0000256" key="1">
    <source>
        <dbReference type="ARBA" id="ARBA00023125"/>
    </source>
</evidence>
<protein>
    <recommendedName>
        <fullName evidence="3">Cas12f1-like TNB domain-containing protein</fullName>
    </recommendedName>
</protein>
<evidence type="ECO:0000256" key="2">
    <source>
        <dbReference type="SAM" id="MobiDB-lite"/>
    </source>
</evidence>
<evidence type="ECO:0000313" key="4">
    <source>
        <dbReference type="EMBL" id="CEP10059.1"/>
    </source>
</evidence>
<dbReference type="OrthoDB" id="2237019at2759"/>
<dbReference type="Pfam" id="PF07282">
    <property type="entry name" value="Cas12f1-like_TNB"/>
    <property type="match status" value="1"/>
</dbReference>
<organism evidence="4 5">
    <name type="scientific">Parasitella parasitica</name>
    <dbReference type="NCBI Taxonomy" id="35722"/>
    <lineage>
        <taxon>Eukaryota</taxon>
        <taxon>Fungi</taxon>
        <taxon>Fungi incertae sedis</taxon>
        <taxon>Mucoromycota</taxon>
        <taxon>Mucoromycotina</taxon>
        <taxon>Mucoromycetes</taxon>
        <taxon>Mucorales</taxon>
        <taxon>Mucorineae</taxon>
        <taxon>Mucoraceae</taxon>
        <taxon>Parasitella</taxon>
    </lineage>
</organism>
<feature type="region of interest" description="Disordered" evidence="2">
    <location>
        <begin position="122"/>
        <end position="171"/>
    </location>
</feature>
<sequence>MTKIVDKLFFNVFKLSKLCFRNIAELTPNGANNALLGDLICTDGFSVNFLFYKRKTNQDELAVKINQIDLKLEDFDLAEINNEYRPVSLDPGRKSVFTAALDLDCSSHLRCTTSEYYHIRGSTKSSKDQNSKKEAAKREGKEKEEQKQEEKGRGEEVLESSKDEEEKPAPFQESKKISLIVFGAGMFGKDLVKLKGLRCGAVGKLFQTLKRREAKGKLIVTTINEFKTSKTCTLCFSDDLSIIKVNNFKGVGVVCCKKCPKVWQRDINAANNMMAIATSICLKN</sequence>
<name>A0A0B7N4Q6_9FUNG</name>
<feature type="compositionally biased region" description="Basic and acidic residues" evidence="2">
    <location>
        <begin position="125"/>
        <end position="171"/>
    </location>
</feature>
<feature type="domain" description="Cas12f1-like TNB" evidence="3">
    <location>
        <begin position="204"/>
        <end position="272"/>
    </location>
</feature>
<dbReference type="EMBL" id="LN723094">
    <property type="protein sequence ID" value="CEP10059.1"/>
    <property type="molecule type" value="Genomic_DNA"/>
</dbReference>
<dbReference type="Proteomes" id="UP000054107">
    <property type="component" value="Unassembled WGS sequence"/>
</dbReference>
<reference evidence="4 5" key="1">
    <citation type="submission" date="2014-09" db="EMBL/GenBank/DDBJ databases">
        <authorList>
            <person name="Ellenberger Sabrina"/>
        </authorList>
    </citation>
    <scope>NUCLEOTIDE SEQUENCE [LARGE SCALE GENOMIC DNA]</scope>
    <source>
        <strain evidence="4 5">CBS 412.66</strain>
    </source>
</reference>
<keyword evidence="5" id="KW-1185">Reference proteome</keyword>
<gene>
    <name evidence="4" type="primary">PARPA_03678.1 scaffold 9273</name>
</gene>
<evidence type="ECO:0000259" key="3">
    <source>
        <dbReference type="Pfam" id="PF07282"/>
    </source>
</evidence>
<dbReference type="STRING" id="35722.A0A0B7N4Q6"/>
<dbReference type="InterPro" id="IPR010095">
    <property type="entry name" value="Cas12f1-like_TNB"/>
</dbReference>
<dbReference type="GO" id="GO:0003677">
    <property type="term" value="F:DNA binding"/>
    <property type="evidence" value="ECO:0007669"/>
    <property type="project" value="UniProtKB-KW"/>
</dbReference>
<keyword evidence="1" id="KW-0238">DNA-binding</keyword>
<evidence type="ECO:0000313" key="5">
    <source>
        <dbReference type="Proteomes" id="UP000054107"/>
    </source>
</evidence>
<accession>A0A0B7N4Q6</accession>
<proteinExistence type="predicted"/>